<dbReference type="PANTHER" id="PTHR30472:SF67">
    <property type="entry name" value="PERMEASE OF ABC TRANSPORTER-RELATED"/>
    <property type="match status" value="1"/>
</dbReference>
<dbReference type="Proteomes" id="UP000295805">
    <property type="component" value="Unassembled WGS sequence"/>
</dbReference>
<sequence>MTSVAEKPDRREGRRPPARAGADPAVVSSSDITDPAGTAPSGRRPLALICLPLLAVLVVAIAAGVSLGSVSIPIGDVWAIVAHRLAPGSFEPWWTDAREAIVLESRLPRALMAAAVGASLAVAGGVAQAVTRNPLADPYLLGVSSGAGFGVVALTVLGVGAGVWGVFTLPMAAFVGALLPLAGVVLVARRAHDTTAIVLVGAAMTMVFGALNTFTLLVLGDDHQLGTVMRWLAGGFGDAGWAMVWAPIAILAVAGTVVMLCSRHLDLLLTGDDGATAMGVNVPRFRIAMLLLVSLLTAGAVAVSGTIGFIGLLIPHLAGFLTGRTSARLLPTAALLGAVALVLADIAARAVSEGAELPVGVITGVVGGPVFLAMLWRRYGKASI</sequence>
<reference evidence="10 11" key="1">
    <citation type="submission" date="2019-03" db="EMBL/GenBank/DDBJ databases">
        <title>Root nodule microbial communities of legume samples collected from USA, Mexico and Botswana.</title>
        <authorList>
            <person name="Hirsch A."/>
        </authorList>
    </citation>
    <scope>NUCLEOTIDE SEQUENCE [LARGE SCALE GENOMIC DNA]</scope>
    <source>
        <strain evidence="10 11">55</strain>
    </source>
</reference>
<dbReference type="AlphaFoldDB" id="A0A4R3ZSZ3"/>
<feature type="transmembrane region" description="Helical" evidence="9">
    <location>
        <begin position="167"/>
        <end position="188"/>
    </location>
</feature>
<evidence type="ECO:0000256" key="6">
    <source>
        <dbReference type="ARBA" id="ARBA00022989"/>
    </source>
</evidence>
<evidence type="ECO:0000256" key="8">
    <source>
        <dbReference type="SAM" id="MobiDB-lite"/>
    </source>
</evidence>
<dbReference type="RefSeq" id="WP_131885922.1">
    <property type="nucleotide sequence ID" value="NZ_CP143053.1"/>
</dbReference>
<evidence type="ECO:0000313" key="11">
    <source>
        <dbReference type="Proteomes" id="UP000295805"/>
    </source>
</evidence>
<name>A0A4R3ZSZ3_9ACTN</name>
<dbReference type="EMBL" id="SMCX01000013">
    <property type="protein sequence ID" value="TCW23374.1"/>
    <property type="molecule type" value="Genomic_DNA"/>
</dbReference>
<dbReference type="GO" id="GO:0022857">
    <property type="term" value="F:transmembrane transporter activity"/>
    <property type="evidence" value="ECO:0007669"/>
    <property type="project" value="InterPro"/>
</dbReference>
<dbReference type="GO" id="GO:0033214">
    <property type="term" value="P:siderophore-iron import into cell"/>
    <property type="evidence" value="ECO:0007669"/>
    <property type="project" value="TreeGrafter"/>
</dbReference>
<dbReference type="Pfam" id="PF01032">
    <property type="entry name" value="FecCD"/>
    <property type="match status" value="1"/>
</dbReference>
<gene>
    <name evidence="10" type="ORF">EDD19_11364</name>
</gene>
<dbReference type="PANTHER" id="PTHR30472">
    <property type="entry name" value="FERRIC ENTEROBACTIN TRANSPORT SYSTEM PERMEASE PROTEIN"/>
    <property type="match status" value="1"/>
</dbReference>
<dbReference type="InterPro" id="IPR037294">
    <property type="entry name" value="ABC_BtuC-like"/>
</dbReference>
<dbReference type="SUPFAM" id="SSF81345">
    <property type="entry name" value="ABC transporter involved in vitamin B12 uptake, BtuC"/>
    <property type="match status" value="1"/>
</dbReference>
<evidence type="ECO:0000256" key="2">
    <source>
        <dbReference type="ARBA" id="ARBA00007935"/>
    </source>
</evidence>
<dbReference type="GeneID" id="89532141"/>
<feature type="transmembrane region" description="Helical" evidence="9">
    <location>
        <begin position="329"/>
        <end position="348"/>
    </location>
</feature>
<organism evidence="10 11">
    <name type="scientific">Dietzia cinnamea</name>
    <dbReference type="NCBI Taxonomy" id="321318"/>
    <lineage>
        <taxon>Bacteria</taxon>
        <taxon>Bacillati</taxon>
        <taxon>Actinomycetota</taxon>
        <taxon>Actinomycetes</taxon>
        <taxon>Mycobacteriales</taxon>
        <taxon>Dietziaceae</taxon>
        <taxon>Dietzia</taxon>
    </lineage>
</organism>
<dbReference type="GO" id="GO:0005886">
    <property type="term" value="C:plasma membrane"/>
    <property type="evidence" value="ECO:0007669"/>
    <property type="project" value="UniProtKB-SubCell"/>
</dbReference>
<feature type="compositionally biased region" description="Basic and acidic residues" evidence="8">
    <location>
        <begin position="1"/>
        <end position="15"/>
    </location>
</feature>
<feature type="region of interest" description="Disordered" evidence="8">
    <location>
        <begin position="1"/>
        <end position="40"/>
    </location>
</feature>
<evidence type="ECO:0000256" key="4">
    <source>
        <dbReference type="ARBA" id="ARBA00022475"/>
    </source>
</evidence>
<feature type="transmembrane region" description="Helical" evidence="9">
    <location>
        <begin position="287"/>
        <end position="314"/>
    </location>
</feature>
<keyword evidence="3" id="KW-0813">Transport</keyword>
<feature type="transmembrane region" description="Helical" evidence="9">
    <location>
        <begin position="46"/>
        <end position="67"/>
    </location>
</feature>
<keyword evidence="6 9" id="KW-1133">Transmembrane helix</keyword>
<evidence type="ECO:0000256" key="9">
    <source>
        <dbReference type="SAM" id="Phobius"/>
    </source>
</evidence>
<accession>A0A4R3ZSZ3</accession>
<comment type="subcellular location">
    <subcellularLocation>
        <location evidence="1">Cell membrane</location>
        <topology evidence="1">Multi-pass membrane protein</topology>
    </subcellularLocation>
</comment>
<keyword evidence="4" id="KW-1003">Cell membrane</keyword>
<dbReference type="FunFam" id="1.10.3470.10:FF:000001">
    <property type="entry name" value="Vitamin B12 ABC transporter permease BtuC"/>
    <property type="match status" value="1"/>
</dbReference>
<evidence type="ECO:0000256" key="7">
    <source>
        <dbReference type="ARBA" id="ARBA00023136"/>
    </source>
</evidence>
<evidence type="ECO:0000313" key="10">
    <source>
        <dbReference type="EMBL" id="TCW23374.1"/>
    </source>
</evidence>
<dbReference type="CDD" id="cd06550">
    <property type="entry name" value="TM_ABC_iron-siderophores_like"/>
    <property type="match status" value="1"/>
</dbReference>
<dbReference type="Gene3D" id="1.10.3470.10">
    <property type="entry name" value="ABC transporter involved in vitamin B12 uptake, BtuC"/>
    <property type="match status" value="1"/>
</dbReference>
<protein>
    <submittedName>
        <fullName evidence="10">Iron complex transport system permease protein</fullName>
    </submittedName>
</protein>
<feature type="transmembrane region" description="Helical" evidence="9">
    <location>
        <begin position="195"/>
        <end position="219"/>
    </location>
</feature>
<keyword evidence="7 9" id="KW-0472">Membrane</keyword>
<comment type="similarity">
    <text evidence="2">Belongs to the binding-protein-dependent transport system permease family. FecCD subfamily.</text>
</comment>
<evidence type="ECO:0000256" key="5">
    <source>
        <dbReference type="ARBA" id="ARBA00022692"/>
    </source>
</evidence>
<proteinExistence type="inferred from homology"/>
<feature type="transmembrane region" description="Helical" evidence="9">
    <location>
        <begin position="355"/>
        <end position="376"/>
    </location>
</feature>
<evidence type="ECO:0000256" key="3">
    <source>
        <dbReference type="ARBA" id="ARBA00022448"/>
    </source>
</evidence>
<keyword evidence="5 9" id="KW-0812">Transmembrane</keyword>
<feature type="transmembrane region" description="Helical" evidence="9">
    <location>
        <begin position="239"/>
        <end position="261"/>
    </location>
</feature>
<comment type="caution">
    <text evidence="10">The sequence shown here is derived from an EMBL/GenBank/DDBJ whole genome shotgun (WGS) entry which is preliminary data.</text>
</comment>
<dbReference type="InterPro" id="IPR000522">
    <property type="entry name" value="ABC_transptr_permease_BtuC"/>
</dbReference>
<feature type="transmembrane region" description="Helical" evidence="9">
    <location>
        <begin position="110"/>
        <end position="127"/>
    </location>
</feature>
<feature type="transmembrane region" description="Helical" evidence="9">
    <location>
        <begin position="139"/>
        <end position="161"/>
    </location>
</feature>
<evidence type="ECO:0000256" key="1">
    <source>
        <dbReference type="ARBA" id="ARBA00004651"/>
    </source>
</evidence>